<protein>
    <submittedName>
        <fullName evidence="3">Uncharacterized protein</fullName>
    </submittedName>
</protein>
<proteinExistence type="predicted"/>
<organism evidence="3 4">
    <name type="scientific">Halobium salinum</name>
    <dbReference type="NCBI Taxonomy" id="1364940"/>
    <lineage>
        <taxon>Archaea</taxon>
        <taxon>Methanobacteriati</taxon>
        <taxon>Methanobacteriota</taxon>
        <taxon>Stenosarchaea group</taxon>
        <taxon>Halobacteria</taxon>
        <taxon>Halobacteriales</taxon>
        <taxon>Haloferacaceae</taxon>
        <taxon>Halobium</taxon>
    </lineage>
</organism>
<dbReference type="AlphaFoldDB" id="A0ABD5PA44"/>
<feature type="transmembrane region" description="Helical" evidence="2">
    <location>
        <begin position="294"/>
        <end position="317"/>
    </location>
</feature>
<evidence type="ECO:0000313" key="4">
    <source>
        <dbReference type="Proteomes" id="UP001595921"/>
    </source>
</evidence>
<comment type="caution">
    <text evidence="3">The sequence shown here is derived from an EMBL/GenBank/DDBJ whole genome shotgun (WGS) entry which is preliminary data.</text>
</comment>
<feature type="coiled-coil region" evidence="1">
    <location>
        <begin position="135"/>
        <end position="166"/>
    </location>
</feature>
<keyword evidence="4" id="KW-1185">Reference proteome</keyword>
<dbReference type="Proteomes" id="UP001595921">
    <property type="component" value="Unassembled WGS sequence"/>
</dbReference>
<keyword evidence="1" id="KW-0175">Coiled coil</keyword>
<sequence>MPDTDEDNPSDTMRGRVEESRWKLWVLMNASRPLVAAGVAFAVFLVLVLASFLGLSPMRLVIRQYNALWWLFSPAINSVVTGVTLVVTFNQLVLSQELGPLGDQRERMQGSLAFRHDVEEWLEDETSPPDPASFLEALIDGIQTYANELEDAVERVGDEEQREQMQQYVDSLTSHATSAGEGLSDAQFGSFSVIYAALDFNYSWKIYEAERLQNRYADDFDDDTAEALDDVIQMLEFFGPAREHFKTLYFQWELVNLSRLMLYSAVPALAVTLVMLLYVSPGAISGFTLGVDNLVLVVSAATTVTLAPFFLLLSYVLRVATVAKRTLAIGPFVLRETDRSGDISWTE</sequence>
<feature type="transmembrane region" description="Helical" evidence="2">
    <location>
        <begin position="260"/>
        <end position="279"/>
    </location>
</feature>
<dbReference type="InterPro" id="IPR058278">
    <property type="entry name" value="DUF7972"/>
</dbReference>
<evidence type="ECO:0000256" key="1">
    <source>
        <dbReference type="SAM" id="Coils"/>
    </source>
</evidence>
<keyword evidence="2" id="KW-1133">Transmembrane helix</keyword>
<keyword evidence="2" id="KW-0812">Transmembrane</keyword>
<feature type="transmembrane region" description="Helical" evidence="2">
    <location>
        <begin position="34"/>
        <end position="55"/>
    </location>
</feature>
<accession>A0ABD5PA44</accession>
<dbReference type="RefSeq" id="WP_267622128.1">
    <property type="nucleotide sequence ID" value="NZ_JAODIW010000006.1"/>
</dbReference>
<dbReference type="Pfam" id="PF25927">
    <property type="entry name" value="DUF7972"/>
    <property type="match status" value="1"/>
</dbReference>
<evidence type="ECO:0000313" key="3">
    <source>
        <dbReference type="EMBL" id="MFC4357565.1"/>
    </source>
</evidence>
<name>A0ABD5PA44_9EURY</name>
<dbReference type="EMBL" id="JBHSDS010000003">
    <property type="protein sequence ID" value="MFC4357565.1"/>
    <property type="molecule type" value="Genomic_DNA"/>
</dbReference>
<keyword evidence="2" id="KW-0472">Membrane</keyword>
<reference evidence="3 4" key="1">
    <citation type="journal article" date="2019" name="Int. J. Syst. Evol. Microbiol.">
        <title>The Global Catalogue of Microorganisms (GCM) 10K type strain sequencing project: providing services to taxonomists for standard genome sequencing and annotation.</title>
        <authorList>
            <consortium name="The Broad Institute Genomics Platform"/>
            <consortium name="The Broad Institute Genome Sequencing Center for Infectious Disease"/>
            <person name="Wu L."/>
            <person name="Ma J."/>
        </authorList>
    </citation>
    <scope>NUCLEOTIDE SEQUENCE [LARGE SCALE GENOMIC DNA]</scope>
    <source>
        <strain evidence="3 4">CGMCC 1.12553</strain>
    </source>
</reference>
<evidence type="ECO:0000256" key="2">
    <source>
        <dbReference type="SAM" id="Phobius"/>
    </source>
</evidence>
<gene>
    <name evidence="3" type="ORF">ACFO0N_06325</name>
</gene>